<sequence>MSDRISIKKQIATYLEECVALDGVSGCMIVSRTGALMGEKIDQGVSALSFAAMSATILGSAEAAAGLMHFSRPASVFVELDDGGIIILGAGKAALIAVIINKSADIQSLKRDLAVITNKIGEK</sequence>
<dbReference type="GeneID" id="76835483"/>
<reference evidence="3" key="1">
    <citation type="submission" date="2022-11" db="EMBL/GenBank/DDBJ databases">
        <title>Complete genome sequence of Methanogenium organophilum DSM 3596.</title>
        <authorList>
            <person name="Chen S.-C."/>
            <person name="Lai S.-J."/>
            <person name="You Y.-T."/>
        </authorList>
    </citation>
    <scope>NUCLEOTIDE SEQUENCE</scope>
    <source>
        <strain evidence="3">DSM 3596</strain>
    </source>
</reference>
<dbReference type="InterPro" id="IPR004942">
    <property type="entry name" value="Roadblock/LAMTOR2_dom"/>
</dbReference>
<feature type="transmembrane region" description="Helical" evidence="1">
    <location>
        <begin position="83"/>
        <end position="101"/>
    </location>
</feature>
<evidence type="ECO:0000256" key="1">
    <source>
        <dbReference type="SAM" id="Phobius"/>
    </source>
</evidence>
<keyword evidence="1" id="KW-0812">Transmembrane</keyword>
<evidence type="ECO:0000313" key="3">
    <source>
        <dbReference type="EMBL" id="WAI00792.1"/>
    </source>
</evidence>
<dbReference type="AlphaFoldDB" id="A0A9X9T846"/>
<dbReference type="RefSeq" id="WP_268185997.1">
    <property type="nucleotide sequence ID" value="NZ_CP113361.1"/>
</dbReference>
<feature type="domain" description="Roadblock/LAMTOR2" evidence="2">
    <location>
        <begin position="11"/>
        <end position="100"/>
    </location>
</feature>
<evidence type="ECO:0000313" key="4">
    <source>
        <dbReference type="Proteomes" id="UP001163096"/>
    </source>
</evidence>
<accession>A0A9X9T846</accession>
<dbReference type="EMBL" id="CP113361">
    <property type="protein sequence ID" value="WAI00792.1"/>
    <property type="molecule type" value="Genomic_DNA"/>
</dbReference>
<protein>
    <submittedName>
        <fullName evidence="3">Roadblock/LC7 domain-containing protein</fullName>
    </submittedName>
</protein>
<dbReference type="Gene3D" id="3.30.450.30">
    <property type="entry name" value="Dynein light chain 2a, cytoplasmic"/>
    <property type="match status" value="1"/>
</dbReference>
<gene>
    <name evidence="3" type="ORF">OU421_10235</name>
</gene>
<evidence type="ECO:0000259" key="2">
    <source>
        <dbReference type="SMART" id="SM00960"/>
    </source>
</evidence>
<keyword evidence="1" id="KW-1133">Transmembrane helix</keyword>
<dbReference type="SUPFAM" id="SSF103196">
    <property type="entry name" value="Roadblock/LC7 domain"/>
    <property type="match status" value="1"/>
</dbReference>
<dbReference type="Proteomes" id="UP001163096">
    <property type="component" value="Chromosome"/>
</dbReference>
<dbReference type="SMART" id="SM00960">
    <property type="entry name" value="Robl_LC7"/>
    <property type="match status" value="1"/>
</dbReference>
<dbReference type="Pfam" id="PF03259">
    <property type="entry name" value="Robl_LC7"/>
    <property type="match status" value="1"/>
</dbReference>
<proteinExistence type="predicted"/>
<keyword evidence="1" id="KW-0472">Membrane</keyword>
<keyword evidence="4" id="KW-1185">Reference proteome</keyword>
<feature type="transmembrane region" description="Helical" evidence="1">
    <location>
        <begin position="47"/>
        <end position="71"/>
    </location>
</feature>
<dbReference type="KEGG" id="mou:OU421_10235"/>
<organism evidence="3 4">
    <name type="scientific">Methanogenium organophilum</name>
    <dbReference type="NCBI Taxonomy" id="2199"/>
    <lineage>
        <taxon>Archaea</taxon>
        <taxon>Methanobacteriati</taxon>
        <taxon>Methanobacteriota</taxon>
        <taxon>Stenosarchaea group</taxon>
        <taxon>Methanomicrobia</taxon>
        <taxon>Methanomicrobiales</taxon>
        <taxon>Methanomicrobiaceae</taxon>
        <taxon>Methanogenium</taxon>
    </lineage>
</organism>
<name>A0A9X9T846_METOG</name>